<gene>
    <name evidence="7" type="ORF">Ocin01_01720</name>
</gene>
<dbReference type="OrthoDB" id="411064at2759"/>
<comment type="caution">
    <text evidence="7">The sequence shown here is derived from an EMBL/GenBank/DDBJ whole genome shotgun (WGS) entry which is preliminary data.</text>
</comment>
<dbReference type="EMBL" id="LJIJ01000032">
    <property type="protein sequence ID" value="ODN04978.1"/>
    <property type="molecule type" value="Genomic_DNA"/>
</dbReference>
<dbReference type="InterPro" id="IPR036663">
    <property type="entry name" value="Fumarylacetoacetase_C_sf"/>
</dbReference>
<dbReference type="Pfam" id="PF01557">
    <property type="entry name" value="FAA_hydrolase"/>
    <property type="match status" value="1"/>
</dbReference>
<evidence type="ECO:0000256" key="5">
    <source>
        <dbReference type="ARBA" id="ARBA00044973"/>
    </source>
</evidence>
<dbReference type="Gene3D" id="3.90.850.10">
    <property type="entry name" value="Fumarylacetoacetase-like, C-terminal domain"/>
    <property type="match status" value="1"/>
</dbReference>
<comment type="catalytic activity">
    <reaction evidence="4">
        <text>oxaloacetate = enol-oxaloacetate</text>
        <dbReference type="Rhea" id="RHEA:16021"/>
        <dbReference type="ChEBI" id="CHEBI:16452"/>
        <dbReference type="ChEBI" id="CHEBI:17479"/>
        <dbReference type="EC" id="5.3.2.2"/>
    </reaction>
    <physiologicalReaction direction="right-to-left" evidence="4">
        <dbReference type="Rhea" id="RHEA:16023"/>
    </physiologicalReaction>
</comment>
<comment type="similarity">
    <text evidence="1">Belongs to the FAH family.</text>
</comment>
<evidence type="ECO:0000256" key="2">
    <source>
        <dbReference type="ARBA" id="ARBA00022723"/>
    </source>
</evidence>
<feature type="domain" description="Fumarylacetoacetase-like C-terminal" evidence="6">
    <location>
        <begin position="14"/>
        <end position="109"/>
    </location>
</feature>
<dbReference type="STRING" id="48709.A0A1D2NI73"/>
<dbReference type="PANTHER" id="PTHR11820:SF7">
    <property type="entry name" value="ACYLPYRUVASE FAHD1, MITOCHONDRIAL"/>
    <property type="match status" value="1"/>
</dbReference>
<accession>A0A1D2NI73</accession>
<reference evidence="7 8" key="1">
    <citation type="journal article" date="2016" name="Genome Biol. Evol.">
        <title>Gene Family Evolution Reflects Adaptation to Soil Environmental Stressors in the Genome of the Collembolan Orchesella cincta.</title>
        <authorList>
            <person name="Faddeeva-Vakhrusheva A."/>
            <person name="Derks M.F."/>
            <person name="Anvar S.Y."/>
            <person name="Agamennone V."/>
            <person name="Suring W."/>
            <person name="Smit S."/>
            <person name="van Straalen N.M."/>
            <person name="Roelofs D."/>
        </authorList>
    </citation>
    <scope>NUCLEOTIDE SEQUENCE [LARGE SCALE GENOMIC DNA]</scope>
    <source>
        <tissue evidence="7">Mixed pool</tissue>
    </source>
</reference>
<evidence type="ECO:0000313" key="7">
    <source>
        <dbReference type="EMBL" id="ODN04978.1"/>
    </source>
</evidence>
<keyword evidence="2" id="KW-0479">Metal-binding</keyword>
<evidence type="ECO:0000259" key="6">
    <source>
        <dbReference type="Pfam" id="PF01557"/>
    </source>
</evidence>
<dbReference type="InterPro" id="IPR011234">
    <property type="entry name" value="Fumarylacetoacetase-like_C"/>
</dbReference>
<sequence>MSGNFTRFAELGRKIVAVGRNYRDHAAELGNAVPEIPLLFLKPASSYITEGTPIKIPKGCTSLHHEIELGVVIGQKGTDIPEGSAMNHVAGYVLALDMTARDFQNIAKKKETHGTWPRDLTLLAQLYFTLEPNDIILTGTPPESVASTPVISSKVDLVTWLKLSSRSRAKLVDHKYSRN</sequence>
<keyword evidence="8" id="KW-1185">Reference proteome</keyword>
<proteinExistence type="inferred from homology"/>
<dbReference type="GO" id="GO:0046872">
    <property type="term" value="F:metal ion binding"/>
    <property type="evidence" value="ECO:0007669"/>
    <property type="project" value="UniProtKB-KW"/>
</dbReference>
<evidence type="ECO:0000313" key="8">
    <source>
        <dbReference type="Proteomes" id="UP000094527"/>
    </source>
</evidence>
<evidence type="ECO:0000256" key="3">
    <source>
        <dbReference type="ARBA" id="ARBA00042340"/>
    </source>
</evidence>
<organism evidence="7 8">
    <name type="scientific">Orchesella cincta</name>
    <name type="common">Springtail</name>
    <name type="synonym">Podura cincta</name>
    <dbReference type="NCBI Taxonomy" id="48709"/>
    <lineage>
        <taxon>Eukaryota</taxon>
        <taxon>Metazoa</taxon>
        <taxon>Ecdysozoa</taxon>
        <taxon>Arthropoda</taxon>
        <taxon>Hexapoda</taxon>
        <taxon>Collembola</taxon>
        <taxon>Entomobryomorpha</taxon>
        <taxon>Entomobryoidea</taxon>
        <taxon>Orchesellidae</taxon>
        <taxon>Orchesellinae</taxon>
        <taxon>Orchesella</taxon>
    </lineage>
</organism>
<protein>
    <recommendedName>
        <fullName evidence="5">oxaloacetate tautomerase</fullName>
        <ecNumber evidence="5">5.3.2.2</ecNumber>
    </recommendedName>
    <alternativeName>
        <fullName evidence="3">Fumarylacetoacetate hydrolase domain-containing protein 1</fullName>
    </alternativeName>
</protein>
<dbReference type="SUPFAM" id="SSF56529">
    <property type="entry name" value="FAH"/>
    <property type="match status" value="1"/>
</dbReference>
<dbReference type="GO" id="GO:0018773">
    <property type="term" value="F:acetylpyruvate hydrolase activity"/>
    <property type="evidence" value="ECO:0007669"/>
    <property type="project" value="TreeGrafter"/>
</dbReference>
<dbReference type="PANTHER" id="PTHR11820">
    <property type="entry name" value="ACYLPYRUVASE"/>
    <property type="match status" value="1"/>
</dbReference>
<dbReference type="GO" id="GO:0050163">
    <property type="term" value="F:oxaloacetate tautomerase activity"/>
    <property type="evidence" value="ECO:0007669"/>
    <property type="project" value="UniProtKB-EC"/>
</dbReference>
<dbReference type="GO" id="GO:0005739">
    <property type="term" value="C:mitochondrion"/>
    <property type="evidence" value="ECO:0007669"/>
    <property type="project" value="TreeGrafter"/>
</dbReference>
<name>A0A1D2NI73_ORCCI</name>
<dbReference type="AlphaFoldDB" id="A0A1D2NI73"/>
<evidence type="ECO:0000256" key="4">
    <source>
        <dbReference type="ARBA" id="ARBA00044911"/>
    </source>
</evidence>
<dbReference type="EC" id="5.3.2.2" evidence="5"/>
<dbReference type="Proteomes" id="UP000094527">
    <property type="component" value="Unassembled WGS sequence"/>
</dbReference>
<evidence type="ECO:0000256" key="1">
    <source>
        <dbReference type="ARBA" id="ARBA00010211"/>
    </source>
</evidence>